<protein>
    <recommendedName>
        <fullName evidence="13">Chondroitin AC lyase</fullName>
    </recommendedName>
</protein>
<proteinExistence type="inferred from homology"/>
<dbReference type="Gene3D" id="2.60.220.10">
    <property type="entry name" value="Polysaccharide lyase family 8-like, C-terminal"/>
    <property type="match status" value="1"/>
</dbReference>
<dbReference type="InterPro" id="IPR011071">
    <property type="entry name" value="Lyase_8-like_C"/>
</dbReference>
<accession>A0A7W2M8H2</accession>
<evidence type="ECO:0000256" key="6">
    <source>
        <dbReference type="ARBA" id="ARBA00023239"/>
    </source>
</evidence>
<evidence type="ECO:0000259" key="10">
    <source>
        <dbReference type="Pfam" id="PF08124"/>
    </source>
</evidence>
<feature type="domain" description="Polysaccharide lyase family 8 C-terminal" evidence="9">
    <location>
        <begin position="619"/>
        <end position="681"/>
    </location>
</feature>
<evidence type="ECO:0000313" key="11">
    <source>
        <dbReference type="EMBL" id="MBA6154635.1"/>
    </source>
</evidence>
<keyword evidence="4" id="KW-0732">Signal</keyword>
<dbReference type="InterPro" id="IPR004103">
    <property type="entry name" value="Lyase_8_C"/>
</dbReference>
<comment type="similarity">
    <text evidence="2">Belongs to the polysaccharide lyase 8 family.</text>
</comment>
<dbReference type="Pfam" id="PF02278">
    <property type="entry name" value="Lyase_8"/>
    <property type="match status" value="1"/>
</dbReference>
<dbReference type="GO" id="GO:0030246">
    <property type="term" value="F:carbohydrate binding"/>
    <property type="evidence" value="ECO:0007669"/>
    <property type="project" value="InterPro"/>
</dbReference>
<dbReference type="AlphaFoldDB" id="A0A7W2M8H2"/>
<evidence type="ECO:0000256" key="1">
    <source>
        <dbReference type="ARBA" id="ARBA00001913"/>
    </source>
</evidence>
<dbReference type="InterPro" id="IPR038970">
    <property type="entry name" value="Lyase_8"/>
</dbReference>
<dbReference type="InterPro" id="IPR012970">
    <property type="entry name" value="Lyase_8_alpha_N"/>
</dbReference>
<dbReference type="Pfam" id="PF02884">
    <property type="entry name" value="Lyase_8_C"/>
    <property type="match status" value="1"/>
</dbReference>
<evidence type="ECO:0000256" key="2">
    <source>
        <dbReference type="ARBA" id="ARBA00006699"/>
    </source>
</evidence>
<dbReference type="SUPFAM" id="SSF49863">
    <property type="entry name" value="Hyaluronate lyase-like, C-terminal domain"/>
    <property type="match status" value="1"/>
</dbReference>
<dbReference type="SUPFAM" id="SSF48230">
    <property type="entry name" value="Chondroitin AC/alginate lyase"/>
    <property type="match status" value="1"/>
</dbReference>
<name>A0A7W2M8H2_9FLAO</name>
<evidence type="ECO:0000259" key="8">
    <source>
        <dbReference type="Pfam" id="PF02278"/>
    </source>
</evidence>
<evidence type="ECO:0000256" key="3">
    <source>
        <dbReference type="ARBA" id="ARBA00011245"/>
    </source>
</evidence>
<dbReference type="Gene3D" id="1.50.10.100">
    <property type="entry name" value="Chondroitin AC/alginate lyase"/>
    <property type="match status" value="1"/>
</dbReference>
<feature type="active site" evidence="7">
    <location>
        <position position="244"/>
    </location>
</feature>
<comment type="cofactor">
    <cofactor evidence="1">
        <name>Ca(2+)</name>
        <dbReference type="ChEBI" id="CHEBI:29108"/>
    </cofactor>
</comment>
<dbReference type="SUPFAM" id="SSF74650">
    <property type="entry name" value="Galactose mutarotase-like"/>
    <property type="match status" value="1"/>
</dbReference>
<dbReference type="EMBL" id="JACGLT010000022">
    <property type="protein sequence ID" value="MBA6154635.1"/>
    <property type="molecule type" value="Genomic_DNA"/>
</dbReference>
<gene>
    <name evidence="11" type="ORF">H3Z82_18085</name>
</gene>
<dbReference type="PANTHER" id="PTHR38481">
    <property type="entry name" value="HYALURONATE LYASE"/>
    <property type="match status" value="1"/>
</dbReference>
<dbReference type="InterPro" id="IPR008929">
    <property type="entry name" value="Chondroitin_lyas"/>
</dbReference>
<dbReference type="Gene3D" id="2.70.98.10">
    <property type="match status" value="1"/>
</dbReference>
<dbReference type="InterPro" id="IPR014718">
    <property type="entry name" value="GH-type_carb-bd"/>
</dbReference>
<sequence>MRIASEFIASFKTILIICSVFVFTISNLQAQEYNFQQLRARVANSQSTNIAEVAVMDDWISNQNFDGSWPDMTYGNIALTDALNNNHIHRLWHLAAACTRLDHIKYNDSGYKNAVKNGLQFWYDSKSNDANWWFNKIYFPQRLGEILIFMRAFDGVIPQNSSVGIDEPEILSLFNPTEIKDITSHSTGANAIDIALHYVYRGLLTENGQLLEVTRNKLETLLTDNIKADMVYQDHGPQIMIASYGPVFSEGLLRLASYLADSPAAFDTKSESFSKVIRFIRDTQISSIRGRSWDFNILGRGVSRYNALKASLGYLHILAETIDPENATSYLDALGRLNGTYPPDYNVRTFNKQYWVSDYMQHARSGYLFTIRNTSTRTAESETGNGENLKANYFSYGANFMAIDGNEYTNIMPVWDWAMIPGATFPYIETFPKRRTWGSNFGNTTFVGGVSNGTYGASVLSLDEANISAKKSWFLFDDEMVCLGAGIVDHSNTEVRTTINQAWMQHPSYYNERGKATEKLADISSDVYLNSDLKYIRNGKFGYYFPNETKVKFTMQSKSGTWLDINKIEDSTKTEAGNVFSLWVDHGKNPDNASYSYIVVPNIDSNKKAQAYDMNALDIIENTTTIQAVYHKALNLLQAIFYQAGTVEFQGMSVSVDRPCALLLDRGTSVTVSNPSQTYSNVLVRIKKKGKTYAQVVELPTGGHKEGASVTVNFKIP</sequence>
<dbReference type="Pfam" id="PF08124">
    <property type="entry name" value="Lyase_8_N"/>
    <property type="match status" value="1"/>
</dbReference>
<keyword evidence="5" id="KW-0106">Calcium</keyword>
<keyword evidence="6" id="KW-0456">Lyase</keyword>
<feature type="domain" description="Polysaccharide lyase 8 N-terminal alpha-helical" evidence="10">
    <location>
        <begin position="32"/>
        <end position="314"/>
    </location>
</feature>
<reference evidence="11 12" key="1">
    <citation type="submission" date="2020-07" db="EMBL/GenBank/DDBJ databases">
        <title>Bacterium isolated from marine sediment.</title>
        <authorList>
            <person name="Shang D."/>
        </authorList>
    </citation>
    <scope>NUCLEOTIDE SEQUENCE [LARGE SCALE GENOMIC DNA]</scope>
    <source>
        <strain evidence="11 12">F6074</strain>
    </source>
</reference>
<feature type="active site" evidence="7">
    <location>
        <position position="235"/>
    </location>
</feature>
<comment type="caution">
    <text evidence="11">The sequence shown here is derived from an EMBL/GenBank/DDBJ whole genome shotgun (WGS) entry which is preliminary data.</text>
</comment>
<dbReference type="InterPro" id="IPR011013">
    <property type="entry name" value="Gal_mutarotase_sf_dom"/>
</dbReference>
<evidence type="ECO:0000259" key="9">
    <source>
        <dbReference type="Pfam" id="PF02884"/>
    </source>
</evidence>
<keyword evidence="12" id="KW-1185">Reference proteome</keyword>
<evidence type="ECO:0000256" key="4">
    <source>
        <dbReference type="ARBA" id="ARBA00022729"/>
    </source>
</evidence>
<evidence type="ECO:0000256" key="5">
    <source>
        <dbReference type="ARBA" id="ARBA00022837"/>
    </source>
</evidence>
<evidence type="ECO:0000313" key="12">
    <source>
        <dbReference type="Proteomes" id="UP000541857"/>
    </source>
</evidence>
<dbReference type="GO" id="GO:0016837">
    <property type="term" value="F:carbon-oxygen lyase activity, acting on polysaccharides"/>
    <property type="evidence" value="ECO:0007669"/>
    <property type="project" value="UniProtKB-ARBA"/>
</dbReference>
<dbReference type="InterPro" id="IPR003159">
    <property type="entry name" value="Lyase_8_central_dom"/>
</dbReference>
<evidence type="ECO:0000256" key="7">
    <source>
        <dbReference type="PIRSR" id="PIRSR638970-1"/>
    </source>
</evidence>
<dbReference type="Proteomes" id="UP000541857">
    <property type="component" value="Unassembled WGS sequence"/>
</dbReference>
<feature type="active site" evidence="7">
    <location>
        <position position="300"/>
    </location>
</feature>
<dbReference type="GO" id="GO:0005975">
    <property type="term" value="P:carbohydrate metabolic process"/>
    <property type="evidence" value="ECO:0007669"/>
    <property type="project" value="InterPro"/>
</dbReference>
<dbReference type="RefSeq" id="WP_182206905.1">
    <property type="nucleotide sequence ID" value="NZ_JACGLT010000022.1"/>
</dbReference>
<feature type="domain" description="Polysaccharide lyase family 8 central" evidence="8">
    <location>
        <begin position="351"/>
        <end position="604"/>
    </location>
</feature>
<organism evidence="11 12">
    <name type="scientific">Gelidibacter maritimus</name>
    <dbReference type="NCBI Taxonomy" id="2761487"/>
    <lineage>
        <taxon>Bacteria</taxon>
        <taxon>Pseudomonadati</taxon>
        <taxon>Bacteroidota</taxon>
        <taxon>Flavobacteriia</taxon>
        <taxon>Flavobacteriales</taxon>
        <taxon>Flavobacteriaceae</taxon>
        <taxon>Gelidibacter</taxon>
    </lineage>
</organism>
<dbReference type="PANTHER" id="PTHR38481:SF1">
    <property type="entry name" value="HYALURONATE LYASE"/>
    <property type="match status" value="1"/>
</dbReference>
<comment type="subunit">
    <text evidence="3">Monomer.</text>
</comment>
<dbReference type="GO" id="GO:0005576">
    <property type="term" value="C:extracellular region"/>
    <property type="evidence" value="ECO:0007669"/>
    <property type="project" value="InterPro"/>
</dbReference>
<evidence type="ECO:0008006" key="13">
    <source>
        <dbReference type="Google" id="ProtNLM"/>
    </source>
</evidence>